<keyword evidence="2" id="KW-0812">Transmembrane</keyword>
<evidence type="ECO:0000256" key="2">
    <source>
        <dbReference type="SAM" id="Phobius"/>
    </source>
</evidence>
<comment type="caution">
    <text evidence="3">The sequence shown here is derived from an EMBL/GenBank/DDBJ whole genome shotgun (WGS) entry which is preliminary data.</text>
</comment>
<evidence type="ECO:0000313" key="3">
    <source>
        <dbReference type="EMBL" id="MEN3226274.1"/>
    </source>
</evidence>
<organism evidence="3 4">
    <name type="scientific">Methylorubrum rhodesianum</name>
    <dbReference type="NCBI Taxonomy" id="29427"/>
    <lineage>
        <taxon>Bacteria</taxon>
        <taxon>Pseudomonadati</taxon>
        <taxon>Pseudomonadota</taxon>
        <taxon>Alphaproteobacteria</taxon>
        <taxon>Hyphomicrobiales</taxon>
        <taxon>Methylobacteriaceae</taxon>
        <taxon>Methylorubrum</taxon>
    </lineage>
</organism>
<keyword evidence="2" id="KW-1133">Transmembrane helix</keyword>
<name>A0ABU9Z4T3_9HYPH</name>
<proteinExistence type="predicted"/>
<feature type="transmembrane region" description="Helical" evidence="2">
    <location>
        <begin position="72"/>
        <end position="91"/>
    </location>
</feature>
<protein>
    <submittedName>
        <fullName evidence="3">DUF1289 domain-containing protein</fullName>
    </submittedName>
</protein>
<sequence length="177" mass="18584">MSKDAPCISVCRYDGRTGWCLGCGRTVPEIRTWRKLTPRRRAALARELPRRVEKLAGTSAVHAKRSGLARKAVAVVVACVLALVSVMPLLLEARHEAHDAAATHAAVVGSHVGHEHAADHQEAGDLIHHAQSHAQGVMPAAAEAPASADGASGVFADVDHPDRGNGMAQGPFEPPKA</sequence>
<accession>A0ABU9Z4T3</accession>
<keyword evidence="4" id="KW-1185">Reference proteome</keyword>
<evidence type="ECO:0000313" key="4">
    <source>
        <dbReference type="Proteomes" id="UP001404845"/>
    </source>
</evidence>
<dbReference type="InterPro" id="IPR010710">
    <property type="entry name" value="DUF1289"/>
</dbReference>
<keyword evidence="2" id="KW-0472">Membrane</keyword>
<dbReference type="EMBL" id="JAQYXL010000001">
    <property type="protein sequence ID" value="MEN3226274.1"/>
    <property type="molecule type" value="Genomic_DNA"/>
</dbReference>
<reference evidence="3 4" key="1">
    <citation type="journal article" date="2023" name="PLoS ONE">
        <title>Complete genome assembly of Hawai'i environmental nontuberculous mycobacteria reveals unexpected co-isolation with methylobacteria.</title>
        <authorList>
            <person name="Hendrix J."/>
            <person name="Epperson L.E."/>
            <person name="Tong E.I."/>
            <person name="Chan Y.L."/>
            <person name="Hasan N.A."/>
            <person name="Dawrs S.N."/>
            <person name="Norton G.J."/>
            <person name="Virdi R."/>
            <person name="Crooks J.L."/>
            <person name="Chan E.D."/>
            <person name="Honda J.R."/>
            <person name="Strong M."/>
        </authorList>
    </citation>
    <scope>NUCLEOTIDE SEQUENCE [LARGE SCALE GENOMIC DNA]</scope>
    <source>
        <strain evidence="3 4">NJH_HI01</strain>
    </source>
</reference>
<evidence type="ECO:0000256" key="1">
    <source>
        <dbReference type="SAM" id="MobiDB-lite"/>
    </source>
</evidence>
<dbReference type="Pfam" id="PF06945">
    <property type="entry name" value="DUF1289"/>
    <property type="match status" value="1"/>
</dbReference>
<dbReference type="Proteomes" id="UP001404845">
    <property type="component" value="Unassembled WGS sequence"/>
</dbReference>
<dbReference type="RefSeq" id="WP_200671024.1">
    <property type="nucleotide sequence ID" value="NZ_JACWCW010000032.1"/>
</dbReference>
<gene>
    <name evidence="3" type="ORF">PUR21_01040</name>
</gene>
<feature type="region of interest" description="Disordered" evidence="1">
    <location>
        <begin position="148"/>
        <end position="177"/>
    </location>
</feature>